<feature type="domain" description="TonB-dependent receptor plug" evidence="12">
    <location>
        <begin position="89"/>
        <end position="188"/>
    </location>
</feature>
<keyword evidence="14" id="KW-1185">Reference proteome</keyword>
<keyword evidence="6 8" id="KW-0472">Membrane</keyword>
<dbReference type="InterPro" id="IPR000531">
    <property type="entry name" value="Beta-barrel_TonB"/>
</dbReference>
<dbReference type="Pfam" id="PF07715">
    <property type="entry name" value="Plug"/>
    <property type="match status" value="1"/>
</dbReference>
<keyword evidence="10" id="KW-0732">Signal</keyword>
<reference evidence="13 14" key="1">
    <citation type="submission" date="2020-06" db="EMBL/GenBank/DDBJ databases">
        <authorList>
            <person name="Kim S.-J."/>
            <person name="Park S.-J."/>
        </authorList>
    </citation>
    <scope>NUCLEOTIDE SEQUENCE [LARGE SCALE GENOMIC DNA]</scope>
    <source>
        <strain evidence="13 14">SW-151</strain>
    </source>
</reference>
<dbReference type="EMBL" id="JABWMH010000004">
    <property type="protein sequence ID" value="NVD28846.1"/>
    <property type="molecule type" value="Genomic_DNA"/>
</dbReference>
<accession>A0ABX2N554</accession>
<comment type="caution">
    <text evidence="13">The sequence shown here is derived from an EMBL/GenBank/DDBJ whole genome shotgun (WGS) entry which is preliminary data.</text>
</comment>
<dbReference type="PROSITE" id="PS52016">
    <property type="entry name" value="TONB_DEPENDENT_REC_3"/>
    <property type="match status" value="1"/>
</dbReference>
<comment type="similarity">
    <text evidence="8 9">Belongs to the TonB-dependent receptor family.</text>
</comment>
<organism evidence="13 14">
    <name type="scientific">Parasphingorhabdus flavimaris</name>
    <dbReference type="NCBI Taxonomy" id="266812"/>
    <lineage>
        <taxon>Bacteria</taxon>
        <taxon>Pseudomonadati</taxon>
        <taxon>Pseudomonadota</taxon>
        <taxon>Alphaproteobacteria</taxon>
        <taxon>Sphingomonadales</taxon>
        <taxon>Sphingomonadaceae</taxon>
        <taxon>Parasphingorhabdus</taxon>
    </lineage>
</organism>
<evidence type="ECO:0000313" key="14">
    <source>
        <dbReference type="Proteomes" id="UP000652427"/>
    </source>
</evidence>
<evidence type="ECO:0000256" key="7">
    <source>
        <dbReference type="ARBA" id="ARBA00023237"/>
    </source>
</evidence>
<dbReference type="Gene3D" id="2.170.130.10">
    <property type="entry name" value="TonB-dependent receptor, plug domain"/>
    <property type="match status" value="1"/>
</dbReference>
<protein>
    <submittedName>
        <fullName evidence="13">TonB-dependent receptor</fullName>
    </submittedName>
</protein>
<evidence type="ECO:0000256" key="4">
    <source>
        <dbReference type="ARBA" id="ARBA00022692"/>
    </source>
</evidence>
<feature type="chain" id="PRO_5047386919" evidence="10">
    <location>
        <begin position="44"/>
        <end position="776"/>
    </location>
</feature>
<keyword evidence="4 8" id="KW-0812">Transmembrane</keyword>
<evidence type="ECO:0000256" key="8">
    <source>
        <dbReference type="PROSITE-ProRule" id="PRU01360"/>
    </source>
</evidence>
<dbReference type="Gene3D" id="2.40.170.20">
    <property type="entry name" value="TonB-dependent receptor, beta-barrel domain"/>
    <property type="match status" value="1"/>
</dbReference>
<dbReference type="PANTHER" id="PTHR32552:SF83">
    <property type="entry name" value="BLR3904 PROTEIN"/>
    <property type="match status" value="1"/>
</dbReference>
<evidence type="ECO:0000259" key="12">
    <source>
        <dbReference type="Pfam" id="PF07715"/>
    </source>
</evidence>
<evidence type="ECO:0000313" key="13">
    <source>
        <dbReference type="EMBL" id="NVD28846.1"/>
    </source>
</evidence>
<comment type="subcellular location">
    <subcellularLocation>
        <location evidence="1 8">Cell outer membrane</location>
        <topology evidence="1 8">Multi-pass membrane protein</topology>
    </subcellularLocation>
</comment>
<keyword evidence="5 9" id="KW-0798">TonB box</keyword>
<evidence type="ECO:0000256" key="9">
    <source>
        <dbReference type="RuleBase" id="RU003357"/>
    </source>
</evidence>
<keyword evidence="7 8" id="KW-0998">Cell outer membrane</keyword>
<keyword evidence="13" id="KW-0675">Receptor</keyword>
<evidence type="ECO:0000259" key="11">
    <source>
        <dbReference type="Pfam" id="PF00593"/>
    </source>
</evidence>
<evidence type="ECO:0000256" key="1">
    <source>
        <dbReference type="ARBA" id="ARBA00004571"/>
    </source>
</evidence>
<sequence length="776" mass="83532">MNKNILRPTSLRSQSVSHRSLATCGAAAALGITTMIAATPAFAQDAEPEEVELETLRIEDDTADVNPYTQKGAPYKARISADPRRVKPLAETPATITVITESQIEEAGTTDLKEILSQQPGVTIGTGENGNAFGDRYIIRGEEARSDVFVDGLRDPGMTTRESFAVDQIEITKGPSATFAGRGATGGAVNAITKQASTDYNFSRVDLGIGTDNLYRGTIDTNWLLSDNAAIRANLLYSNQDVPGRDPANRERWGAAISGTLQVSDAVRFSLDYYHLTANDKPDLGSYVTASTADGYGEPFDDIPAFTQDGDFLKSDVDTVTGRIFIEPFDGFKIVNSTRYGESSNGYVTTGARGGVDGATIALSDHQGWQEVRYFVNQFNAISSFDTGSLAHTLIVGSEYSDHKVTNGVYSITNSGATNCTVSGRGGTRPGYCITDADGNLIVEPDAIRSLLGREITRDGSDSVWQVSALSFYAMDTVDITPWLSINGGVRLDATDFSLATRGEDYRQNETLWNGHAGISIKPVDEMMLYASWGTAKNINGGESDLGSNCGYGGFCVDPVNPAVSGRPESSTSFEAGLKWDLFDDRFLLTAAVFQTTKSDIFELGSDDYSIEGAINTGKTRVKGIELGVVGNITDRLSGQIGVVIMDAEVLESIDPDNVGLTLSNFADTQATAQIRYQATEQFAFGATATYKSAMYAGQPDSAASFNETAGRYSYRVPSYAVVDAFAQYKFNEHFSGRINVQNVGDADYYTAAYRSGAFLYKGDERRATVTLTGRF</sequence>
<dbReference type="InterPro" id="IPR039426">
    <property type="entry name" value="TonB-dep_rcpt-like"/>
</dbReference>
<dbReference type="SUPFAM" id="SSF56935">
    <property type="entry name" value="Porins"/>
    <property type="match status" value="1"/>
</dbReference>
<evidence type="ECO:0000256" key="6">
    <source>
        <dbReference type="ARBA" id="ARBA00023136"/>
    </source>
</evidence>
<keyword evidence="2 8" id="KW-0813">Transport</keyword>
<dbReference type="PANTHER" id="PTHR32552">
    <property type="entry name" value="FERRICHROME IRON RECEPTOR-RELATED"/>
    <property type="match status" value="1"/>
</dbReference>
<evidence type="ECO:0000256" key="5">
    <source>
        <dbReference type="ARBA" id="ARBA00023077"/>
    </source>
</evidence>
<dbReference type="InterPro" id="IPR036942">
    <property type="entry name" value="Beta-barrel_TonB_sf"/>
</dbReference>
<dbReference type="Pfam" id="PF00593">
    <property type="entry name" value="TonB_dep_Rec_b-barrel"/>
    <property type="match status" value="1"/>
</dbReference>
<feature type="signal peptide" evidence="10">
    <location>
        <begin position="1"/>
        <end position="43"/>
    </location>
</feature>
<dbReference type="CDD" id="cd01347">
    <property type="entry name" value="ligand_gated_channel"/>
    <property type="match status" value="1"/>
</dbReference>
<evidence type="ECO:0000256" key="10">
    <source>
        <dbReference type="SAM" id="SignalP"/>
    </source>
</evidence>
<evidence type="ECO:0000256" key="2">
    <source>
        <dbReference type="ARBA" id="ARBA00022448"/>
    </source>
</evidence>
<evidence type="ECO:0000256" key="3">
    <source>
        <dbReference type="ARBA" id="ARBA00022452"/>
    </source>
</evidence>
<gene>
    <name evidence="13" type="ORF">HUO14_13170</name>
</gene>
<feature type="domain" description="TonB-dependent receptor-like beta-barrel" evidence="11">
    <location>
        <begin position="264"/>
        <end position="744"/>
    </location>
</feature>
<proteinExistence type="inferred from homology"/>
<keyword evidence="3 8" id="KW-1134">Transmembrane beta strand</keyword>
<dbReference type="Proteomes" id="UP000652427">
    <property type="component" value="Unassembled WGS sequence"/>
</dbReference>
<name>A0ABX2N554_9SPHN</name>
<dbReference type="InterPro" id="IPR037066">
    <property type="entry name" value="Plug_dom_sf"/>
</dbReference>
<dbReference type="InterPro" id="IPR012910">
    <property type="entry name" value="Plug_dom"/>
</dbReference>
<dbReference type="RefSeq" id="WP_176280302.1">
    <property type="nucleotide sequence ID" value="NZ_JABWMH010000004.1"/>
</dbReference>